<feature type="transmembrane region" description="Helical" evidence="1">
    <location>
        <begin position="36"/>
        <end position="69"/>
    </location>
</feature>
<feature type="domain" description="Prepilin type IV endopeptidase peptidase" evidence="2">
    <location>
        <begin position="59"/>
        <end position="154"/>
    </location>
</feature>
<evidence type="ECO:0000256" key="1">
    <source>
        <dbReference type="SAM" id="Phobius"/>
    </source>
</evidence>
<evidence type="ECO:0000313" key="3">
    <source>
        <dbReference type="EMBL" id="KRN76529.1"/>
    </source>
</evidence>
<proteinExistence type="predicted"/>
<dbReference type="EMBL" id="JQCD01000029">
    <property type="protein sequence ID" value="KRN76529.1"/>
    <property type="molecule type" value="Genomic_DNA"/>
</dbReference>
<keyword evidence="1" id="KW-0812">Transmembrane</keyword>
<protein>
    <recommendedName>
        <fullName evidence="2">Prepilin type IV endopeptidase peptidase domain-containing protein</fullName>
    </recommendedName>
</protein>
<name>A0A0R2JGT5_9LACO</name>
<feature type="transmembrane region" description="Helical" evidence="1">
    <location>
        <begin position="76"/>
        <end position="92"/>
    </location>
</feature>
<evidence type="ECO:0000259" key="2">
    <source>
        <dbReference type="Pfam" id="PF01478"/>
    </source>
</evidence>
<accession>A0A0R2JGT5</accession>
<organism evidence="3 4">
    <name type="scientific">Weissella minor</name>
    <dbReference type="NCBI Taxonomy" id="1620"/>
    <lineage>
        <taxon>Bacteria</taxon>
        <taxon>Bacillati</taxon>
        <taxon>Bacillota</taxon>
        <taxon>Bacilli</taxon>
        <taxon>Lactobacillales</taxon>
        <taxon>Lactobacillaceae</taxon>
        <taxon>Weissella</taxon>
    </lineage>
</organism>
<dbReference type="InterPro" id="IPR000045">
    <property type="entry name" value="Prepilin_IV_endopep_pep"/>
</dbReference>
<dbReference type="AlphaFoldDB" id="A0A0R2JGT5"/>
<dbReference type="GO" id="GO:0004190">
    <property type="term" value="F:aspartic-type endopeptidase activity"/>
    <property type="evidence" value="ECO:0007669"/>
    <property type="project" value="InterPro"/>
</dbReference>
<feature type="transmembrane region" description="Helical" evidence="1">
    <location>
        <begin position="127"/>
        <end position="144"/>
    </location>
</feature>
<dbReference type="STRING" id="1620.IV67_GL000789"/>
<keyword evidence="1" id="KW-1133">Transmembrane helix</keyword>
<dbReference type="OrthoDB" id="10018756at2"/>
<keyword evidence="1" id="KW-0472">Membrane</keyword>
<gene>
    <name evidence="3" type="ORF">IV67_GL000789</name>
</gene>
<reference evidence="3 4" key="1">
    <citation type="journal article" date="2015" name="Genome Announc.">
        <title>Expanding the biotechnology potential of lactobacilli through comparative genomics of 213 strains and associated genera.</title>
        <authorList>
            <person name="Sun Z."/>
            <person name="Harris H.M."/>
            <person name="McCann A."/>
            <person name="Guo C."/>
            <person name="Argimon S."/>
            <person name="Zhang W."/>
            <person name="Yang X."/>
            <person name="Jeffery I.B."/>
            <person name="Cooney J.C."/>
            <person name="Kagawa T.F."/>
            <person name="Liu W."/>
            <person name="Song Y."/>
            <person name="Salvetti E."/>
            <person name="Wrobel A."/>
            <person name="Rasinkangas P."/>
            <person name="Parkhill J."/>
            <person name="Rea M.C."/>
            <person name="O'Sullivan O."/>
            <person name="Ritari J."/>
            <person name="Douillard F.P."/>
            <person name="Paul Ross R."/>
            <person name="Yang R."/>
            <person name="Briner A.E."/>
            <person name="Felis G.E."/>
            <person name="de Vos W.M."/>
            <person name="Barrangou R."/>
            <person name="Klaenhammer T.R."/>
            <person name="Caufield P.W."/>
            <person name="Cui Y."/>
            <person name="Zhang H."/>
            <person name="O'Toole P.W."/>
        </authorList>
    </citation>
    <scope>NUCLEOTIDE SEQUENCE [LARGE SCALE GENOMIC DNA]</scope>
    <source>
        <strain evidence="3 4">DSM 20014</strain>
    </source>
</reference>
<sequence>MNNIPLIISSCKSFLQINSPSIAIHFANNTGRVKSVIFVVLNVFILHGGLVMTHMLPQFLFTIILFFLSIQDFRQYFINSLLLIPFWLYSFAMNPDTPWFNLGCYLGLLLLNQLNKEKWIGHGDLDVLACGSLLLSATHWIYWLNGACFIQLLLQATYYRTRRAPFVPALTLSWLVCTLWVK</sequence>
<keyword evidence="4" id="KW-1185">Reference proteome</keyword>
<dbReference type="PATRIC" id="fig|1620.3.peg.803"/>
<dbReference type="Pfam" id="PF01478">
    <property type="entry name" value="Peptidase_A24"/>
    <property type="match status" value="1"/>
</dbReference>
<dbReference type="Proteomes" id="UP000051673">
    <property type="component" value="Unassembled WGS sequence"/>
</dbReference>
<evidence type="ECO:0000313" key="4">
    <source>
        <dbReference type="Proteomes" id="UP000051673"/>
    </source>
</evidence>
<dbReference type="GO" id="GO:0016020">
    <property type="term" value="C:membrane"/>
    <property type="evidence" value="ECO:0007669"/>
    <property type="project" value="InterPro"/>
</dbReference>
<comment type="caution">
    <text evidence="3">The sequence shown here is derived from an EMBL/GenBank/DDBJ whole genome shotgun (WGS) entry which is preliminary data.</text>
</comment>